<dbReference type="InterPro" id="IPR016197">
    <property type="entry name" value="Chromo-like_dom_sf"/>
</dbReference>
<reference evidence="2" key="2">
    <citation type="submission" date="2005-04" db="EMBL/GenBank/DDBJ databases">
        <authorList>
            <person name="Buell C.R."/>
            <person name="Wing R.A."/>
            <person name="McCombie W.A."/>
            <person name="Ouyang S."/>
        </authorList>
    </citation>
    <scope>NUCLEOTIDE SEQUENCE</scope>
</reference>
<organism evidence="2">
    <name type="scientific">Oryza sativa subsp. japonica</name>
    <name type="common">Rice</name>
    <dbReference type="NCBI Taxonomy" id="39947"/>
    <lineage>
        <taxon>Eukaryota</taxon>
        <taxon>Viridiplantae</taxon>
        <taxon>Streptophyta</taxon>
        <taxon>Embryophyta</taxon>
        <taxon>Tracheophyta</taxon>
        <taxon>Spermatophyta</taxon>
        <taxon>Magnoliopsida</taxon>
        <taxon>Liliopsida</taxon>
        <taxon>Poales</taxon>
        <taxon>Poaceae</taxon>
        <taxon>BOP clade</taxon>
        <taxon>Oryzoideae</taxon>
        <taxon>Oryzeae</taxon>
        <taxon>Oryzinae</taxon>
        <taxon>Oryza</taxon>
        <taxon>Oryza sativa</taxon>
    </lineage>
</organism>
<sequence>MRAFIADCSVCKQAKSERVRYPGLLQPLLVPEHAWQNVSLDFIEGLPHSSGFDCILVVVDKFRDWFFLKARPYAQHSLTGHTNHKLVFHYFGPFQLRHTSSPSSSDEIQVPVTLPADEEAVPVHVLSRRVYRKGAGAVEQVKVRWQGQTSAEATWEDAAALRLRFPAAPAWGQAVSKGGGNVTDTAPGPATEGNPVKFSKRAERVRRPNVRLFGPEWA</sequence>
<dbReference type="SUPFAM" id="SSF54160">
    <property type="entry name" value="Chromo domain-like"/>
    <property type="match status" value="1"/>
</dbReference>
<accession>Q2R265</accession>
<evidence type="ECO:0000313" key="2">
    <source>
        <dbReference type="EMBL" id="ABA94475.1"/>
    </source>
</evidence>
<proteinExistence type="predicted"/>
<protein>
    <submittedName>
        <fullName evidence="2">Retrotransposon protein, putative, unclassified</fullName>
    </submittedName>
</protein>
<dbReference type="AlphaFoldDB" id="Q2R265"/>
<name>Q2R265_ORYSJ</name>
<reference evidence="2" key="1">
    <citation type="journal article" date="2005" name="BMC Biol.">
        <title>The sequence of rice chromosomes 11 and 12, rich in disease resistance genes and recent gene duplications.</title>
        <authorList>
            <consortium name="The rice chromosomes 11 and 12 sequencing consortia"/>
        </authorList>
    </citation>
    <scope>NUCLEOTIDE SEQUENCE [LARGE SCALE GENOMIC DNA]</scope>
</reference>
<dbReference type="EMBL" id="DP000010">
    <property type="protein sequence ID" value="ABA94475.1"/>
    <property type="molecule type" value="Genomic_DNA"/>
</dbReference>
<evidence type="ECO:0000256" key="1">
    <source>
        <dbReference type="SAM" id="MobiDB-lite"/>
    </source>
</evidence>
<gene>
    <name evidence="2" type="ordered locus">LOC_Os11g36850</name>
</gene>
<reference evidence="2" key="3">
    <citation type="submission" date="2006-01" db="EMBL/GenBank/DDBJ databases">
        <authorList>
            <person name="Buell R."/>
        </authorList>
    </citation>
    <scope>NUCLEOTIDE SEQUENCE</scope>
</reference>
<feature type="region of interest" description="Disordered" evidence="1">
    <location>
        <begin position="174"/>
        <end position="201"/>
    </location>
</feature>